<accession>A0A917GW95</accession>
<organism evidence="4 5">
    <name type="scientific">Kocuria dechangensis</name>
    <dbReference type="NCBI Taxonomy" id="1176249"/>
    <lineage>
        <taxon>Bacteria</taxon>
        <taxon>Bacillati</taxon>
        <taxon>Actinomycetota</taxon>
        <taxon>Actinomycetes</taxon>
        <taxon>Micrococcales</taxon>
        <taxon>Micrococcaceae</taxon>
        <taxon>Kocuria</taxon>
    </lineage>
</organism>
<comment type="caution">
    <text evidence="4">The sequence shown here is derived from an EMBL/GenBank/DDBJ whole genome shotgun (WGS) entry which is preliminary data.</text>
</comment>
<dbReference type="AlphaFoldDB" id="A0A917GW95"/>
<feature type="transmembrane region" description="Helical" evidence="2">
    <location>
        <begin position="30"/>
        <end position="56"/>
    </location>
</feature>
<dbReference type="EMBL" id="BMEQ01000009">
    <property type="protein sequence ID" value="GGG57986.1"/>
    <property type="molecule type" value="Genomic_DNA"/>
</dbReference>
<proteinExistence type="predicted"/>
<reference evidence="4" key="1">
    <citation type="journal article" date="2014" name="Int. J. Syst. Evol. Microbiol.">
        <title>Complete genome sequence of Corynebacterium casei LMG S-19264T (=DSM 44701T), isolated from a smear-ripened cheese.</title>
        <authorList>
            <consortium name="US DOE Joint Genome Institute (JGI-PGF)"/>
            <person name="Walter F."/>
            <person name="Albersmeier A."/>
            <person name="Kalinowski J."/>
            <person name="Ruckert C."/>
        </authorList>
    </citation>
    <scope>NUCLEOTIDE SEQUENCE</scope>
    <source>
        <strain evidence="4">CGMCC 1.12187</strain>
    </source>
</reference>
<keyword evidence="2" id="KW-1133">Transmembrane helix</keyword>
<evidence type="ECO:0000313" key="5">
    <source>
        <dbReference type="Proteomes" id="UP000638848"/>
    </source>
</evidence>
<keyword evidence="2" id="KW-0472">Membrane</keyword>
<keyword evidence="5" id="KW-1185">Reference proteome</keyword>
<dbReference type="Proteomes" id="UP000638848">
    <property type="component" value="Unassembled WGS sequence"/>
</dbReference>
<reference evidence="4" key="2">
    <citation type="submission" date="2020-09" db="EMBL/GenBank/DDBJ databases">
        <authorList>
            <person name="Sun Q."/>
            <person name="Zhou Y."/>
        </authorList>
    </citation>
    <scope>NUCLEOTIDE SEQUENCE</scope>
    <source>
        <strain evidence="4">CGMCC 1.12187</strain>
    </source>
</reference>
<evidence type="ECO:0000256" key="1">
    <source>
        <dbReference type="SAM" id="MobiDB-lite"/>
    </source>
</evidence>
<sequence>MRRAAQDGARPPGARLDGPLEPGEQDAGQVTILVIGFAVVSLLLTVVVMGVTAVYLGERKLQVLADNAALAAADTFVELRPGTGGAPPATVLDDDAVAGAATSYLDTVGAWADTPGLALGAPTGTPDGRTAQVTLTAVVHPPVVNLMVPDGIPVAATSEARAQLGR</sequence>
<keyword evidence="2" id="KW-0812">Transmembrane</keyword>
<feature type="domain" description="Putative Flp pilus-assembly TadG-like N-terminal" evidence="3">
    <location>
        <begin position="28"/>
        <end position="74"/>
    </location>
</feature>
<evidence type="ECO:0000259" key="3">
    <source>
        <dbReference type="Pfam" id="PF13400"/>
    </source>
</evidence>
<dbReference type="Pfam" id="PF13400">
    <property type="entry name" value="Tad"/>
    <property type="match status" value="1"/>
</dbReference>
<feature type="region of interest" description="Disordered" evidence="1">
    <location>
        <begin position="1"/>
        <end position="22"/>
    </location>
</feature>
<evidence type="ECO:0000313" key="4">
    <source>
        <dbReference type="EMBL" id="GGG57986.1"/>
    </source>
</evidence>
<protein>
    <recommendedName>
        <fullName evidence="3">Putative Flp pilus-assembly TadG-like N-terminal domain-containing protein</fullName>
    </recommendedName>
</protein>
<name>A0A917GW95_9MICC</name>
<evidence type="ECO:0000256" key="2">
    <source>
        <dbReference type="SAM" id="Phobius"/>
    </source>
</evidence>
<dbReference type="RefSeq" id="WP_188536937.1">
    <property type="nucleotide sequence ID" value="NZ_BMEQ01000009.1"/>
</dbReference>
<dbReference type="InterPro" id="IPR028087">
    <property type="entry name" value="Tad_N"/>
</dbReference>
<gene>
    <name evidence="4" type="ORF">GCM10011374_20970</name>
</gene>